<name>A0A813EDF7_POLGL</name>
<accession>A0A813EDF7</accession>
<organism evidence="1 2">
    <name type="scientific">Polarella glacialis</name>
    <name type="common">Dinoflagellate</name>
    <dbReference type="NCBI Taxonomy" id="89957"/>
    <lineage>
        <taxon>Eukaryota</taxon>
        <taxon>Sar</taxon>
        <taxon>Alveolata</taxon>
        <taxon>Dinophyceae</taxon>
        <taxon>Suessiales</taxon>
        <taxon>Suessiaceae</taxon>
        <taxon>Polarella</taxon>
    </lineage>
</organism>
<gene>
    <name evidence="1" type="ORF">PGLA1383_LOCUS15096</name>
</gene>
<dbReference type="Proteomes" id="UP000654075">
    <property type="component" value="Unassembled WGS sequence"/>
</dbReference>
<proteinExistence type="predicted"/>
<evidence type="ECO:0000313" key="2">
    <source>
        <dbReference type="Proteomes" id="UP000654075"/>
    </source>
</evidence>
<comment type="caution">
    <text evidence="1">The sequence shown here is derived from an EMBL/GenBank/DDBJ whole genome shotgun (WGS) entry which is preliminary data.</text>
</comment>
<keyword evidence="2" id="KW-1185">Reference proteome</keyword>
<protein>
    <submittedName>
        <fullName evidence="1">Uncharacterized protein</fullName>
    </submittedName>
</protein>
<evidence type="ECO:0000313" key="1">
    <source>
        <dbReference type="EMBL" id="CAE8596634.1"/>
    </source>
</evidence>
<sequence>MQVSGPQRNSHSSHDQPTGAIHGILTIAEEQPLPPTFEKYSELGGSILFTYDRLVSAMVDEIRGSQPSDQLLLARTSPAWQSALMHDPTSYRSILLARLEPEDENSGLNSSLSINGSLSRQRRLATHTAEGPHHRKARRTSIEFDMSLLDSDAGGKVFSLELGLGIAGLSVAFETDQDNRIVSLAGSASGTVMLYTPPTIAPHHRSFLLRFRGHVQRGDIWVFGPRSVGWLFGSWH</sequence>
<dbReference type="AlphaFoldDB" id="A0A813EDF7"/>
<dbReference type="EMBL" id="CAJNNV010008779">
    <property type="protein sequence ID" value="CAE8596634.1"/>
    <property type="molecule type" value="Genomic_DNA"/>
</dbReference>
<reference evidence="1" key="1">
    <citation type="submission" date="2021-02" db="EMBL/GenBank/DDBJ databases">
        <authorList>
            <person name="Dougan E. K."/>
            <person name="Rhodes N."/>
            <person name="Thang M."/>
            <person name="Chan C."/>
        </authorList>
    </citation>
    <scope>NUCLEOTIDE SEQUENCE</scope>
</reference>